<evidence type="ECO:0000313" key="2">
    <source>
        <dbReference type="Proteomes" id="UP001374535"/>
    </source>
</evidence>
<organism evidence="1 2">
    <name type="scientific">Vigna mungo</name>
    <name type="common">Black gram</name>
    <name type="synonym">Phaseolus mungo</name>
    <dbReference type="NCBI Taxonomy" id="3915"/>
    <lineage>
        <taxon>Eukaryota</taxon>
        <taxon>Viridiplantae</taxon>
        <taxon>Streptophyta</taxon>
        <taxon>Embryophyta</taxon>
        <taxon>Tracheophyta</taxon>
        <taxon>Spermatophyta</taxon>
        <taxon>Magnoliopsida</taxon>
        <taxon>eudicotyledons</taxon>
        <taxon>Gunneridae</taxon>
        <taxon>Pentapetalae</taxon>
        <taxon>rosids</taxon>
        <taxon>fabids</taxon>
        <taxon>Fabales</taxon>
        <taxon>Fabaceae</taxon>
        <taxon>Papilionoideae</taxon>
        <taxon>50 kb inversion clade</taxon>
        <taxon>NPAAA clade</taxon>
        <taxon>indigoferoid/millettioid clade</taxon>
        <taxon>Phaseoleae</taxon>
        <taxon>Vigna</taxon>
    </lineage>
</organism>
<dbReference type="AlphaFoldDB" id="A0AAQ3NN94"/>
<keyword evidence="2" id="KW-1185">Reference proteome</keyword>
<name>A0AAQ3NN94_VIGMU</name>
<dbReference type="EMBL" id="CP144696">
    <property type="protein sequence ID" value="WVZ11991.1"/>
    <property type="molecule type" value="Genomic_DNA"/>
</dbReference>
<reference evidence="1 2" key="1">
    <citation type="journal article" date="2023" name="Life. Sci Alliance">
        <title>Evolutionary insights into 3D genome organization and epigenetic landscape of Vigna mungo.</title>
        <authorList>
            <person name="Junaid A."/>
            <person name="Singh B."/>
            <person name="Bhatia S."/>
        </authorList>
    </citation>
    <scope>NUCLEOTIDE SEQUENCE [LARGE SCALE GENOMIC DNA]</scope>
    <source>
        <strain evidence="1">Urdbean</strain>
    </source>
</reference>
<sequence length="115" mass="12656">MPLGSNFLQSCVDFAATPKPNGTSAMENTTTPSPAAMLSVILPNALFKTWFPYKKDISDCGLSHTLCLALAASKFRAWTVRWKLPPWVYLPMQVPSETRLGRATLVARLTRDSLA</sequence>
<evidence type="ECO:0000313" key="1">
    <source>
        <dbReference type="EMBL" id="WVZ11991.1"/>
    </source>
</evidence>
<proteinExistence type="predicted"/>
<accession>A0AAQ3NN94</accession>
<gene>
    <name evidence="1" type="ORF">V8G54_016521</name>
</gene>
<dbReference type="Proteomes" id="UP001374535">
    <property type="component" value="Chromosome 5"/>
</dbReference>
<protein>
    <submittedName>
        <fullName evidence="1">Uncharacterized protein</fullName>
    </submittedName>
</protein>